<evidence type="ECO:0000256" key="5">
    <source>
        <dbReference type="SAM" id="Phobius"/>
    </source>
</evidence>
<dbReference type="Pfam" id="PF00335">
    <property type="entry name" value="Tetraspanin"/>
    <property type="match status" value="1"/>
</dbReference>
<evidence type="ECO:0000256" key="2">
    <source>
        <dbReference type="ARBA" id="ARBA00022692"/>
    </source>
</evidence>
<proteinExistence type="predicted"/>
<reference evidence="6" key="1">
    <citation type="submission" date="2021-01" db="UniProtKB">
        <authorList>
            <consortium name="EnsemblMetazoa"/>
        </authorList>
    </citation>
    <scope>IDENTIFICATION</scope>
</reference>
<feature type="transmembrane region" description="Helical" evidence="5">
    <location>
        <begin position="89"/>
        <end position="114"/>
    </location>
</feature>
<evidence type="ECO:0000256" key="3">
    <source>
        <dbReference type="ARBA" id="ARBA00022989"/>
    </source>
</evidence>
<feature type="transmembrane region" description="Helical" evidence="5">
    <location>
        <begin position="28"/>
        <end position="48"/>
    </location>
</feature>
<keyword evidence="7" id="KW-1185">Reference proteome</keyword>
<accession>A0A7M5XG33</accession>
<dbReference type="AlphaFoldDB" id="A0A7M5XG33"/>
<dbReference type="PRINTS" id="PR00259">
    <property type="entry name" value="TMFOUR"/>
</dbReference>
<comment type="subcellular location">
    <subcellularLocation>
        <location evidence="1">Membrane</location>
        <topology evidence="1">Multi-pass membrane protein</topology>
    </subcellularLocation>
</comment>
<evidence type="ECO:0000256" key="1">
    <source>
        <dbReference type="ARBA" id="ARBA00004141"/>
    </source>
</evidence>
<evidence type="ECO:0000256" key="4">
    <source>
        <dbReference type="ARBA" id="ARBA00023136"/>
    </source>
</evidence>
<sequence length="322" mass="36463">MPRIDASRLAGGKRKVKSFAYTCSRNTLAAINTIFIFIGLILIGVAAYGKKQNMLVSLPALGGVIACGVFLLLIAIVGLIGAIRHNQIILFFYMIIMSLLFIVLLACSVAALAVTEDQRRDLIQTAWKKAPVEAALVEKTYNCCGLTKVSDTCKMKSNTPCYESIKEPLDRALSVSGGVGLFFSFSLDEAKKQQARQNKDQALLDRRGKNRGRHLTCMTPFRPARIYPPDLKLPTDNHNQTCHHHSETLRQHWEERMLSQLTRETVFYIKHNFDDKSSNRRDSPSVNESTNLFNNLRDARRKRRLFDLHYTDDSEPNYIILL</sequence>
<evidence type="ECO:0000313" key="6">
    <source>
        <dbReference type="EnsemblMetazoa" id="CLYHEMP022943.2"/>
    </source>
</evidence>
<keyword evidence="2 5" id="KW-0812">Transmembrane</keyword>
<keyword evidence="3 5" id="KW-1133">Transmembrane helix</keyword>
<feature type="transmembrane region" description="Helical" evidence="5">
    <location>
        <begin position="60"/>
        <end position="83"/>
    </location>
</feature>
<evidence type="ECO:0000313" key="7">
    <source>
        <dbReference type="Proteomes" id="UP000594262"/>
    </source>
</evidence>
<dbReference type="EnsemblMetazoa" id="CLYHEMT022943.2">
    <property type="protein sequence ID" value="CLYHEMP022943.2"/>
    <property type="gene ID" value="CLYHEMG022943"/>
</dbReference>
<dbReference type="PANTHER" id="PTHR19282">
    <property type="entry name" value="TETRASPANIN"/>
    <property type="match status" value="1"/>
</dbReference>
<dbReference type="Proteomes" id="UP000594262">
    <property type="component" value="Unplaced"/>
</dbReference>
<keyword evidence="4 5" id="KW-0472">Membrane</keyword>
<dbReference type="PANTHER" id="PTHR19282:SF452">
    <property type="entry name" value="LD03691P"/>
    <property type="match status" value="1"/>
</dbReference>
<protein>
    <submittedName>
        <fullName evidence="6">Uncharacterized protein</fullName>
    </submittedName>
</protein>
<name>A0A7M5XG33_9CNID</name>
<dbReference type="OrthoDB" id="5845060at2759"/>
<organism evidence="6 7">
    <name type="scientific">Clytia hemisphaerica</name>
    <dbReference type="NCBI Taxonomy" id="252671"/>
    <lineage>
        <taxon>Eukaryota</taxon>
        <taxon>Metazoa</taxon>
        <taxon>Cnidaria</taxon>
        <taxon>Hydrozoa</taxon>
        <taxon>Hydroidolina</taxon>
        <taxon>Leptothecata</taxon>
        <taxon>Obeliida</taxon>
        <taxon>Clytiidae</taxon>
        <taxon>Clytia</taxon>
    </lineage>
</organism>
<dbReference type="InterPro" id="IPR018499">
    <property type="entry name" value="Tetraspanin/Peripherin"/>
</dbReference>
<dbReference type="GO" id="GO:0016020">
    <property type="term" value="C:membrane"/>
    <property type="evidence" value="ECO:0007669"/>
    <property type="project" value="UniProtKB-SubCell"/>
</dbReference>